<reference evidence="1 2" key="1">
    <citation type="submission" date="2016-08" db="EMBL/GenBank/DDBJ databases">
        <authorList>
            <person name="Seilhamer J.J."/>
        </authorList>
    </citation>
    <scope>NUCLEOTIDE SEQUENCE [LARGE SCALE GENOMIC DNA]</scope>
    <source>
        <strain evidence="1 2">KT-27</strain>
    </source>
</reference>
<organism evidence="1 2">
    <name type="scientific">Pseudomonas putida</name>
    <name type="common">Arthrobacter siderocapsulatus</name>
    <dbReference type="NCBI Taxonomy" id="303"/>
    <lineage>
        <taxon>Bacteria</taxon>
        <taxon>Pseudomonadati</taxon>
        <taxon>Pseudomonadota</taxon>
        <taxon>Gammaproteobacteria</taxon>
        <taxon>Pseudomonadales</taxon>
        <taxon>Pseudomonadaceae</taxon>
        <taxon>Pseudomonas</taxon>
    </lineage>
</organism>
<protein>
    <submittedName>
        <fullName evidence="1">Uncharacterized protein</fullName>
    </submittedName>
</protein>
<accession>A0A2S3WDY8</accession>
<proteinExistence type="predicted"/>
<name>A0A2S3WDY8_PSEPU</name>
<dbReference type="EMBL" id="MIND01000018">
    <property type="protein sequence ID" value="POF89184.1"/>
    <property type="molecule type" value="Genomic_DNA"/>
</dbReference>
<reference evidence="1 2" key="2">
    <citation type="submission" date="2018-03" db="EMBL/GenBank/DDBJ databases">
        <title>Draft genome of Pseudomonas putida strain KT-27.</title>
        <authorList>
            <person name="Yoshizawa S."/>
            <person name="Khan N.H."/>
            <person name="Nishimura M."/>
            <person name="Chiura H.X."/>
            <person name="Ogura Y."/>
            <person name="Hayashi T."/>
            <person name="Kogure K."/>
        </authorList>
    </citation>
    <scope>NUCLEOTIDE SEQUENCE [LARGE SCALE GENOMIC DNA]</scope>
    <source>
        <strain evidence="1 2">KT-27</strain>
    </source>
</reference>
<gene>
    <name evidence="1" type="ORF">BGP80_14900</name>
</gene>
<evidence type="ECO:0000313" key="1">
    <source>
        <dbReference type="EMBL" id="POF89184.1"/>
    </source>
</evidence>
<dbReference type="AlphaFoldDB" id="A0A2S3WDY8"/>
<sequence length="60" mass="6700">MEGTSLGNCRANYRDGLTMNSVLVERWSEQIELGALPTRSMRIRAAGFARMAMRDRLAAP</sequence>
<evidence type="ECO:0000313" key="2">
    <source>
        <dbReference type="Proteomes" id="UP000237194"/>
    </source>
</evidence>
<comment type="caution">
    <text evidence="1">The sequence shown here is derived from an EMBL/GenBank/DDBJ whole genome shotgun (WGS) entry which is preliminary data.</text>
</comment>
<dbReference type="Proteomes" id="UP000237194">
    <property type="component" value="Unassembled WGS sequence"/>
</dbReference>